<dbReference type="AlphaFoldDB" id="A0A4R2JAY9"/>
<accession>A0A4R2JAY9</accession>
<dbReference type="SUPFAM" id="SSF46689">
    <property type="entry name" value="Homeodomain-like"/>
    <property type="match status" value="1"/>
</dbReference>
<evidence type="ECO:0000313" key="7">
    <source>
        <dbReference type="Proteomes" id="UP000295680"/>
    </source>
</evidence>
<evidence type="ECO:0000256" key="1">
    <source>
        <dbReference type="ARBA" id="ARBA00023015"/>
    </source>
</evidence>
<organism evidence="6 7">
    <name type="scientific">Actinocrispum wychmicini</name>
    <dbReference type="NCBI Taxonomy" id="1213861"/>
    <lineage>
        <taxon>Bacteria</taxon>
        <taxon>Bacillati</taxon>
        <taxon>Actinomycetota</taxon>
        <taxon>Actinomycetes</taxon>
        <taxon>Pseudonocardiales</taxon>
        <taxon>Pseudonocardiaceae</taxon>
        <taxon>Actinocrispum</taxon>
    </lineage>
</organism>
<dbReference type="OrthoDB" id="3218408at2"/>
<dbReference type="InterPro" id="IPR009057">
    <property type="entry name" value="Homeodomain-like_sf"/>
</dbReference>
<sequence length="185" mass="20186">MATRKRLGRTDWTDAALEALAEGGLAAIAVEPIAARLNTTKGSFYWHFANRDALVAATLERWVDVHTEAVIREVGKAPPADRLDRLFATVFSHALENRVDLALLADADDPMVAPVLALVTERRVAFITECLLELGFTKQQARHRAVLAYTAYIGLVHAQRASGGKLLPVAARAGYLDFLKQALTP</sequence>
<dbReference type="PROSITE" id="PS50977">
    <property type="entry name" value="HTH_TETR_2"/>
    <property type="match status" value="1"/>
</dbReference>
<comment type="caution">
    <text evidence="6">The sequence shown here is derived from an EMBL/GenBank/DDBJ whole genome shotgun (WGS) entry which is preliminary data.</text>
</comment>
<protein>
    <submittedName>
        <fullName evidence="6">TetR family transcriptional regulator</fullName>
    </submittedName>
</protein>
<keyword evidence="1" id="KW-0805">Transcription regulation</keyword>
<dbReference type="Gene3D" id="1.10.357.10">
    <property type="entry name" value="Tetracycline Repressor, domain 2"/>
    <property type="match status" value="1"/>
</dbReference>
<dbReference type="GO" id="GO:0000976">
    <property type="term" value="F:transcription cis-regulatory region binding"/>
    <property type="evidence" value="ECO:0007669"/>
    <property type="project" value="TreeGrafter"/>
</dbReference>
<dbReference type="RefSeq" id="WP_132122815.1">
    <property type="nucleotide sequence ID" value="NZ_SLWS01000008.1"/>
</dbReference>
<keyword evidence="7" id="KW-1185">Reference proteome</keyword>
<keyword evidence="2 4" id="KW-0238">DNA-binding</keyword>
<evidence type="ECO:0000256" key="3">
    <source>
        <dbReference type="ARBA" id="ARBA00023163"/>
    </source>
</evidence>
<reference evidence="6 7" key="1">
    <citation type="submission" date="2019-03" db="EMBL/GenBank/DDBJ databases">
        <title>Genomic Encyclopedia of Type Strains, Phase IV (KMG-IV): sequencing the most valuable type-strain genomes for metagenomic binning, comparative biology and taxonomic classification.</title>
        <authorList>
            <person name="Goeker M."/>
        </authorList>
    </citation>
    <scope>NUCLEOTIDE SEQUENCE [LARGE SCALE GENOMIC DNA]</scope>
    <source>
        <strain evidence="6 7">DSM 45934</strain>
    </source>
</reference>
<gene>
    <name evidence="6" type="ORF">EV192_108340</name>
</gene>
<dbReference type="InterPro" id="IPR001647">
    <property type="entry name" value="HTH_TetR"/>
</dbReference>
<feature type="domain" description="HTH tetR-type" evidence="5">
    <location>
        <begin position="6"/>
        <end position="66"/>
    </location>
</feature>
<feature type="DNA-binding region" description="H-T-H motif" evidence="4">
    <location>
        <begin position="29"/>
        <end position="48"/>
    </location>
</feature>
<name>A0A4R2JAY9_9PSEU</name>
<evidence type="ECO:0000259" key="5">
    <source>
        <dbReference type="PROSITE" id="PS50977"/>
    </source>
</evidence>
<evidence type="ECO:0000256" key="4">
    <source>
        <dbReference type="PROSITE-ProRule" id="PRU00335"/>
    </source>
</evidence>
<dbReference type="InterPro" id="IPR050109">
    <property type="entry name" value="HTH-type_TetR-like_transc_reg"/>
</dbReference>
<dbReference type="Proteomes" id="UP000295680">
    <property type="component" value="Unassembled WGS sequence"/>
</dbReference>
<dbReference type="PANTHER" id="PTHR30055:SF234">
    <property type="entry name" value="HTH-TYPE TRANSCRIPTIONAL REGULATOR BETI"/>
    <property type="match status" value="1"/>
</dbReference>
<evidence type="ECO:0000313" key="6">
    <source>
        <dbReference type="EMBL" id="TCO55052.1"/>
    </source>
</evidence>
<keyword evidence="3" id="KW-0804">Transcription</keyword>
<proteinExistence type="predicted"/>
<dbReference type="PRINTS" id="PR00455">
    <property type="entry name" value="HTHTETR"/>
</dbReference>
<evidence type="ECO:0000256" key="2">
    <source>
        <dbReference type="ARBA" id="ARBA00023125"/>
    </source>
</evidence>
<dbReference type="GO" id="GO:0003700">
    <property type="term" value="F:DNA-binding transcription factor activity"/>
    <property type="evidence" value="ECO:0007669"/>
    <property type="project" value="TreeGrafter"/>
</dbReference>
<dbReference type="Pfam" id="PF00440">
    <property type="entry name" value="TetR_N"/>
    <property type="match status" value="1"/>
</dbReference>
<dbReference type="PANTHER" id="PTHR30055">
    <property type="entry name" value="HTH-TYPE TRANSCRIPTIONAL REGULATOR RUTR"/>
    <property type="match status" value="1"/>
</dbReference>
<dbReference type="EMBL" id="SLWS01000008">
    <property type="protein sequence ID" value="TCO55052.1"/>
    <property type="molecule type" value="Genomic_DNA"/>
</dbReference>